<accession>A0A0R3WBI4</accession>
<organism evidence="4">
    <name type="scientific">Taenia asiatica</name>
    <name type="common">Asian tapeworm</name>
    <dbReference type="NCBI Taxonomy" id="60517"/>
    <lineage>
        <taxon>Eukaryota</taxon>
        <taxon>Metazoa</taxon>
        <taxon>Spiralia</taxon>
        <taxon>Lophotrochozoa</taxon>
        <taxon>Platyhelminthes</taxon>
        <taxon>Cestoda</taxon>
        <taxon>Eucestoda</taxon>
        <taxon>Cyclophyllidea</taxon>
        <taxon>Taeniidae</taxon>
        <taxon>Taenia</taxon>
    </lineage>
</organism>
<name>A0A0R3WBI4_TAEAS</name>
<dbReference type="InterPro" id="IPR001279">
    <property type="entry name" value="Metallo-B-lactamas"/>
</dbReference>
<dbReference type="PANTHER" id="PTHR46504:SF2">
    <property type="entry name" value="TRNASE Z TRZ1"/>
    <property type="match status" value="1"/>
</dbReference>
<evidence type="ECO:0000313" key="2">
    <source>
        <dbReference type="EMBL" id="VDK39391.1"/>
    </source>
</evidence>
<dbReference type="Gene3D" id="3.60.15.10">
    <property type="entry name" value="Ribonuclease Z/Hydroxyacylglutathione hydrolase-like"/>
    <property type="match status" value="1"/>
</dbReference>
<dbReference type="AlphaFoldDB" id="A0A0R3WBI4"/>
<dbReference type="InterPro" id="IPR036866">
    <property type="entry name" value="RibonucZ/Hydroxyglut_hydro"/>
</dbReference>
<dbReference type="STRING" id="60517.A0A0R3WBI4"/>
<protein>
    <submittedName>
        <fullName evidence="4">Lactamase_B domain-containing protein</fullName>
    </submittedName>
</protein>
<dbReference type="OrthoDB" id="527344at2759"/>
<reference evidence="4" key="1">
    <citation type="submission" date="2017-02" db="UniProtKB">
        <authorList>
            <consortium name="WormBaseParasite"/>
        </authorList>
    </citation>
    <scope>IDENTIFICATION</scope>
</reference>
<dbReference type="WBParaSite" id="TASK_0000800301-mRNA-1">
    <property type="protein sequence ID" value="TASK_0000800301-mRNA-1"/>
    <property type="gene ID" value="TASK_0000800301"/>
</dbReference>
<sequence length="278" mass="31943">MSRGYPVEDFYVYGWSTSGYETAIGVRKHRMFFMFDVGIAPVWSVNAEHVFISHGHIDHIGAICQHMRKRELHRLPPAVYYLLPQLVEPVRALCRAFGQLQGEELDSLLNPRLVEMLPGSTVEINRMWSVECFPTDHVVQSQGYILFRKNYQTGVRTPEIAYTGDTRFTIFTEPAHRDILRVRLLISEATYLDDSVRIKKNAEKYGHSCIREYADNASLFEEVGALFLIHFSNRYPVWVIKGRVYGCLPSELGRKVYCSLTAKKATRLEHSTLPLPLS</sequence>
<dbReference type="Proteomes" id="UP000282613">
    <property type="component" value="Unassembled WGS sequence"/>
</dbReference>
<dbReference type="Pfam" id="PF12706">
    <property type="entry name" value="Lactamase_B_2"/>
    <property type="match status" value="1"/>
</dbReference>
<dbReference type="PANTHER" id="PTHR46504">
    <property type="entry name" value="TRNASE Z TRZ1"/>
    <property type="match status" value="1"/>
</dbReference>
<reference evidence="2 3" key="2">
    <citation type="submission" date="2018-11" db="EMBL/GenBank/DDBJ databases">
        <authorList>
            <consortium name="Pathogen Informatics"/>
        </authorList>
    </citation>
    <scope>NUCLEOTIDE SEQUENCE [LARGE SCALE GENOMIC DNA]</scope>
</reference>
<evidence type="ECO:0000313" key="4">
    <source>
        <dbReference type="WBParaSite" id="TASK_0000800301-mRNA-1"/>
    </source>
</evidence>
<dbReference type="SUPFAM" id="SSF56281">
    <property type="entry name" value="Metallo-hydrolase/oxidoreductase"/>
    <property type="match status" value="1"/>
</dbReference>
<evidence type="ECO:0000313" key="3">
    <source>
        <dbReference type="Proteomes" id="UP000282613"/>
    </source>
</evidence>
<gene>
    <name evidence="2" type="ORF">TASK_LOCUS8004</name>
</gene>
<dbReference type="EMBL" id="UYRS01018712">
    <property type="protein sequence ID" value="VDK39391.1"/>
    <property type="molecule type" value="Genomic_DNA"/>
</dbReference>
<proteinExistence type="predicted"/>
<keyword evidence="3" id="KW-1185">Reference proteome</keyword>
<evidence type="ECO:0000259" key="1">
    <source>
        <dbReference type="Pfam" id="PF12706"/>
    </source>
</evidence>
<feature type="domain" description="Metallo-beta-lactamase" evidence="1">
    <location>
        <begin position="47"/>
        <end position="231"/>
    </location>
</feature>